<dbReference type="InterPro" id="IPR036548">
    <property type="entry name" value="Cyt_c_oxidase_su8_sf"/>
</dbReference>
<keyword evidence="7" id="KW-0496">Mitochondrion</keyword>
<sequence>MASLRNSLNCLRLVRRGLNLNQQRTLVSGPPAQRISFAEKCVHGAVFTTTIMIIPLWIICHIRSYREK</sequence>
<evidence type="ECO:0000256" key="5">
    <source>
        <dbReference type="ARBA" id="ARBA00022792"/>
    </source>
</evidence>
<comment type="similarity">
    <text evidence="3">Belongs to the cytochrome c oxidase VIII family.</text>
</comment>
<comment type="subcellular location">
    <subcellularLocation>
        <location evidence="1">Mitochondrion inner membrane</location>
        <topology evidence="1">Single-pass membrane protein</topology>
    </subcellularLocation>
</comment>
<dbReference type="GO" id="GO:0005743">
    <property type="term" value="C:mitochondrial inner membrane"/>
    <property type="evidence" value="ECO:0007669"/>
    <property type="project" value="UniProtKB-SubCell"/>
</dbReference>
<evidence type="ECO:0000256" key="8">
    <source>
        <dbReference type="ARBA" id="ARBA00023136"/>
    </source>
</evidence>
<evidence type="ECO:0000256" key="1">
    <source>
        <dbReference type="ARBA" id="ARBA00004434"/>
    </source>
</evidence>
<evidence type="ECO:0000256" key="3">
    <source>
        <dbReference type="ARBA" id="ARBA00010117"/>
    </source>
</evidence>
<dbReference type="InterPro" id="IPR003205">
    <property type="entry name" value="Cyt_c_oxidase_su8"/>
</dbReference>
<dbReference type="PANTHER" id="PTHR16717:SF5">
    <property type="entry name" value="CYTOCHROME C OXIDASE SUBUNIT 8, ISOFORM A"/>
    <property type="match status" value="1"/>
</dbReference>
<keyword evidence="5" id="KW-0999">Mitochondrion inner membrane</keyword>
<keyword evidence="8 9" id="KW-0472">Membrane</keyword>
<evidence type="ECO:0000256" key="7">
    <source>
        <dbReference type="ARBA" id="ARBA00023128"/>
    </source>
</evidence>
<dbReference type="Gene3D" id="4.10.81.10">
    <property type="entry name" value="Cytochrome c oxidase, subunit 8"/>
    <property type="match status" value="1"/>
</dbReference>
<dbReference type="PANTHER" id="PTHR16717">
    <property type="entry name" value="CYTOCHROME C OXIDASE POLYPEPTIDE VIII"/>
    <property type="match status" value="1"/>
</dbReference>
<reference evidence="10" key="1">
    <citation type="journal article" date="2018" name="J. Proteomics">
        <title>Exploring the molecular complexity of Triatoma dimidiata sialome.</title>
        <authorList>
            <person name="Santiago P.B."/>
            <person name="de Araujo C.N."/>
            <person name="Charneau S."/>
            <person name="Bastos I.M.D."/>
            <person name="Assumpcao T.C.F."/>
            <person name="Queiroz R.M.L."/>
            <person name="Praca Y.R."/>
            <person name="Cordeiro T.M."/>
            <person name="Garcia C.H.S."/>
            <person name="da Silva I.G."/>
            <person name="Raiol T."/>
            <person name="Motta F.N."/>
            <person name="de Araujo Oliveira J.V."/>
            <person name="de Sousa M.V."/>
            <person name="Ribeiro J.M.C."/>
            <person name="de Santana J.M."/>
        </authorList>
    </citation>
    <scope>NUCLEOTIDE SEQUENCE</scope>
    <source>
        <strain evidence="10">Santander</strain>
        <tissue evidence="10">Salivary glands</tissue>
    </source>
</reference>
<evidence type="ECO:0000256" key="2">
    <source>
        <dbReference type="ARBA" id="ARBA00004673"/>
    </source>
</evidence>
<dbReference type="Pfam" id="PF02285">
    <property type="entry name" value="COX8"/>
    <property type="match status" value="1"/>
</dbReference>
<dbReference type="GO" id="GO:0006123">
    <property type="term" value="P:mitochondrial electron transport, cytochrome c to oxygen"/>
    <property type="evidence" value="ECO:0007669"/>
    <property type="project" value="InterPro"/>
</dbReference>
<keyword evidence="6 9" id="KW-1133">Transmembrane helix</keyword>
<keyword evidence="4 9" id="KW-0812">Transmembrane</keyword>
<dbReference type="UniPathway" id="UPA00705"/>
<protein>
    <recommendedName>
        <fullName evidence="11">Cytochrome c oxidase polypeptide viii</fullName>
    </recommendedName>
</protein>
<dbReference type="SUPFAM" id="SSF81431">
    <property type="entry name" value="Mitochondrial cytochrome c oxidase subunit VIIIb (aka IX)"/>
    <property type="match status" value="1"/>
</dbReference>
<proteinExistence type="inferred from homology"/>
<comment type="pathway">
    <text evidence="2">Energy metabolism; oxidative phosphorylation.</text>
</comment>
<dbReference type="AlphaFoldDB" id="A0A0V0G3T8"/>
<dbReference type="GO" id="GO:0045277">
    <property type="term" value="C:respiratory chain complex IV"/>
    <property type="evidence" value="ECO:0007669"/>
    <property type="project" value="InterPro"/>
</dbReference>
<evidence type="ECO:0000256" key="9">
    <source>
        <dbReference type="SAM" id="Phobius"/>
    </source>
</evidence>
<evidence type="ECO:0008006" key="11">
    <source>
        <dbReference type="Google" id="ProtNLM"/>
    </source>
</evidence>
<evidence type="ECO:0000256" key="4">
    <source>
        <dbReference type="ARBA" id="ARBA00022692"/>
    </source>
</evidence>
<evidence type="ECO:0000313" key="10">
    <source>
        <dbReference type="EMBL" id="JAP02713.1"/>
    </source>
</evidence>
<dbReference type="EMBL" id="GECL01003411">
    <property type="protein sequence ID" value="JAP02713.1"/>
    <property type="molecule type" value="Transcribed_RNA"/>
</dbReference>
<organism evidence="10">
    <name type="scientific">Triatoma dimidiata</name>
    <name type="common">Kissing bug</name>
    <name type="synonym">Meccus dimidiatus</name>
    <dbReference type="NCBI Taxonomy" id="72491"/>
    <lineage>
        <taxon>Eukaryota</taxon>
        <taxon>Metazoa</taxon>
        <taxon>Ecdysozoa</taxon>
        <taxon>Arthropoda</taxon>
        <taxon>Hexapoda</taxon>
        <taxon>Insecta</taxon>
        <taxon>Pterygota</taxon>
        <taxon>Neoptera</taxon>
        <taxon>Paraneoptera</taxon>
        <taxon>Hemiptera</taxon>
        <taxon>Heteroptera</taxon>
        <taxon>Panheteroptera</taxon>
        <taxon>Cimicomorpha</taxon>
        <taxon>Reduviidae</taxon>
        <taxon>Triatominae</taxon>
        <taxon>Triatoma</taxon>
    </lineage>
</organism>
<evidence type="ECO:0000256" key="6">
    <source>
        <dbReference type="ARBA" id="ARBA00022989"/>
    </source>
</evidence>
<feature type="transmembrane region" description="Helical" evidence="9">
    <location>
        <begin position="42"/>
        <end position="62"/>
    </location>
</feature>
<accession>A0A0V0G3T8</accession>
<name>A0A0V0G3T8_TRIDM</name>